<evidence type="ECO:0000313" key="4">
    <source>
        <dbReference type="Proteomes" id="UP000195447"/>
    </source>
</evidence>
<dbReference type="InterPro" id="IPR035681">
    <property type="entry name" value="ComA-like_MBL"/>
</dbReference>
<comment type="caution">
    <text evidence="3">The sequence shown here is derived from an EMBL/GenBank/DDBJ whole genome shotgun (WGS) entry which is preliminary data.</text>
</comment>
<dbReference type="PANTHER" id="PTHR30619">
    <property type="entry name" value="DNA INTERNALIZATION/COMPETENCE PROTEIN COMEC/REC2"/>
    <property type="match status" value="1"/>
</dbReference>
<dbReference type="RefSeq" id="WP_087159003.1">
    <property type="nucleotide sequence ID" value="NZ_NFKM01000019.1"/>
</dbReference>
<feature type="transmembrane region" description="Helical" evidence="1">
    <location>
        <begin position="326"/>
        <end position="347"/>
    </location>
</feature>
<dbReference type="InterPro" id="IPR052159">
    <property type="entry name" value="Competence_DNA_uptake"/>
</dbReference>
<gene>
    <name evidence="3" type="ORF">B5F14_08530</name>
</gene>
<feature type="transmembrane region" description="Helical" evidence="1">
    <location>
        <begin position="256"/>
        <end position="280"/>
    </location>
</feature>
<dbReference type="EMBL" id="NFKM01000019">
    <property type="protein sequence ID" value="OUP57796.1"/>
    <property type="molecule type" value="Genomic_DNA"/>
</dbReference>
<keyword evidence="4" id="KW-1185">Reference proteome</keyword>
<feature type="transmembrane region" description="Helical" evidence="1">
    <location>
        <begin position="43"/>
        <end position="60"/>
    </location>
</feature>
<feature type="transmembrane region" description="Helical" evidence="1">
    <location>
        <begin position="292"/>
        <end position="320"/>
    </location>
</feature>
<protein>
    <recommendedName>
        <fullName evidence="2">Metallo-beta-lactamase domain-containing protein</fullName>
    </recommendedName>
</protein>
<accession>A0A1Y4LMA3</accession>
<feature type="transmembrane region" description="Helical" evidence="1">
    <location>
        <begin position="359"/>
        <end position="379"/>
    </location>
</feature>
<dbReference type="CDD" id="cd07731">
    <property type="entry name" value="ComA-like_MBL-fold"/>
    <property type="match status" value="1"/>
</dbReference>
<proteinExistence type="predicted"/>
<dbReference type="InterPro" id="IPR001279">
    <property type="entry name" value="Metallo-B-lactamas"/>
</dbReference>
<evidence type="ECO:0000313" key="3">
    <source>
        <dbReference type="EMBL" id="OUP57796.1"/>
    </source>
</evidence>
<keyword evidence="1" id="KW-0472">Membrane</keyword>
<dbReference type="AlphaFoldDB" id="A0A1Y4LMA3"/>
<name>A0A1Y4LMA3_9FIRM</name>
<evidence type="ECO:0000259" key="2">
    <source>
        <dbReference type="SMART" id="SM00849"/>
    </source>
</evidence>
<feature type="transmembrane region" description="Helical" evidence="1">
    <location>
        <begin position="12"/>
        <end position="36"/>
    </location>
</feature>
<dbReference type="SUPFAM" id="SSF56281">
    <property type="entry name" value="Metallo-hydrolase/oxidoreductase"/>
    <property type="match status" value="1"/>
</dbReference>
<feature type="transmembrane region" description="Helical" evidence="1">
    <location>
        <begin position="385"/>
        <end position="402"/>
    </location>
</feature>
<reference evidence="4" key="1">
    <citation type="submission" date="2017-04" db="EMBL/GenBank/DDBJ databases">
        <title>Function of individual gut microbiota members based on whole genome sequencing of pure cultures obtained from chicken caecum.</title>
        <authorList>
            <person name="Medvecky M."/>
            <person name="Cejkova D."/>
            <person name="Polansky O."/>
            <person name="Karasova D."/>
            <person name="Kubasova T."/>
            <person name="Cizek A."/>
            <person name="Rychlik I."/>
        </authorList>
    </citation>
    <scope>NUCLEOTIDE SEQUENCE [LARGE SCALE GENOMIC DNA]</scope>
    <source>
        <strain evidence="4">An178</strain>
    </source>
</reference>
<sequence>MKYFCLFAAFGFWISIAIKDVFYVCLLIMGFSLFLMYRFKRKLIVIIWALFTVCFVVYINKPIEEPQPGQYMIYEIKPKYCLARKDNVSIIVYGIEDPEYFDVYKISEFEKVNTIKNIGQFVFEEYLHKQSIYYSANVSRYMYVKTENSIKNDVYNHLKNRKHANFYLSNFYGIRDEDVSTILINLGLPILGVISILRKFLLRLFSKNTSKIIIFLLAILYGSIFTFTPGLVRITLFLLGKIVFSKWEYQLSFSTILFLMVLPGFATEFIFLFPVCAMLVYRFCHDLFKRIFLIRILLMTFQFIYFHSVDIVLFLGFSILRKLNSLVFFISLISLFYEPILTFILDIYDGFIMHLPSLVINYAPGFLFIIVIFWLVYEIYNDHRFVYPLCISLIMILCSNYLNPFFNVYMLDIGQGDCTLIVEPFMRSAVMIDCGQNLYRDNVEEIIDPFLKARHISKLDALILTHEDFDHSGGLEALKEKVEIKQIVQTSNQKIDVDYPFFSLLEDRKSNNENDNSIISYFIYDGIQYLWTGDAGIEIEEQFMKAYPELEVDVLKLGHHGSSTSSSYAFLKEIQPQLGLISVGANNRYGHPDNEVISNCDKLNIDLLMTKDVGMIHIFTFKGIAFFRTQTGLFGILES</sequence>
<keyword evidence="1" id="KW-1133">Transmembrane helix</keyword>
<dbReference type="Gene3D" id="3.60.15.10">
    <property type="entry name" value="Ribonuclease Z/Hydroxyacylglutathione hydrolase-like"/>
    <property type="match status" value="2"/>
</dbReference>
<organism evidence="3 4">
    <name type="scientific">Faecalitalea cylindroides</name>
    <dbReference type="NCBI Taxonomy" id="39483"/>
    <lineage>
        <taxon>Bacteria</taxon>
        <taxon>Bacillati</taxon>
        <taxon>Bacillota</taxon>
        <taxon>Erysipelotrichia</taxon>
        <taxon>Erysipelotrichales</taxon>
        <taxon>Erysipelotrichaceae</taxon>
        <taxon>Faecalitalea</taxon>
    </lineage>
</organism>
<evidence type="ECO:0000256" key="1">
    <source>
        <dbReference type="SAM" id="Phobius"/>
    </source>
</evidence>
<keyword evidence="1" id="KW-0812">Transmembrane</keyword>
<dbReference type="SMART" id="SM00849">
    <property type="entry name" value="Lactamase_B"/>
    <property type="match status" value="1"/>
</dbReference>
<feature type="transmembrane region" description="Helical" evidence="1">
    <location>
        <begin position="213"/>
        <end position="236"/>
    </location>
</feature>
<dbReference type="Proteomes" id="UP000195447">
    <property type="component" value="Unassembled WGS sequence"/>
</dbReference>
<dbReference type="InterPro" id="IPR036866">
    <property type="entry name" value="RibonucZ/Hydroxyglut_hydro"/>
</dbReference>
<feature type="transmembrane region" description="Helical" evidence="1">
    <location>
        <begin position="182"/>
        <end position="201"/>
    </location>
</feature>
<feature type="domain" description="Metallo-beta-lactamase" evidence="2">
    <location>
        <begin position="415"/>
        <end position="585"/>
    </location>
</feature>
<dbReference type="Pfam" id="PF00753">
    <property type="entry name" value="Lactamase_B"/>
    <property type="match status" value="1"/>
</dbReference>
<dbReference type="PANTHER" id="PTHR30619:SF7">
    <property type="entry name" value="BETA-LACTAMASE DOMAIN PROTEIN"/>
    <property type="match status" value="1"/>
</dbReference>